<dbReference type="GO" id="GO:0005507">
    <property type="term" value="F:copper ion binding"/>
    <property type="evidence" value="ECO:0007669"/>
    <property type="project" value="TreeGrafter"/>
</dbReference>
<keyword evidence="3" id="KW-1185">Reference proteome</keyword>
<dbReference type="InterPro" id="IPR015867">
    <property type="entry name" value="N-reg_PII/ATP_PRibTrfase_C"/>
</dbReference>
<organism evidence="2 3">
    <name type="scientific">Cardiobacterium hominis (strain ATCC 15826 / DSM 8339 / NCTC 10426 / 6573)</name>
    <dbReference type="NCBI Taxonomy" id="638300"/>
    <lineage>
        <taxon>Bacteria</taxon>
        <taxon>Pseudomonadati</taxon>
        <taxon>Pseudomonadota</taxon>
        <taxon>Gammaproteobacteria</taxon>
        <taxon>Cardiobacteriales</taxon>
        <taxon>Cardiobacteriaceae</taxon>
        <taxon>Cardiobacterium</taxon>
    </lineage>
</organism>
<dbReference type="PANTHER" id="PTHR23419">
    <property type="entry name" value="DIVALENT CATION TOLERANCE CUTA-RELATED"/>
    <property type="match status" value="1"/>
</dbReference>
<comment type="caution">
    <text evidence="2">The sequence shown here is derived from an EMBL/GenBank/DDBJ whole genome shotgun (WGS) entry which is preliminary data.</text>
</comment>
<evidence type="ECO:0000313" key="2">
    <source>
        <dbReference type="EMBL" id="EEV88255.1"/>
    </source>
</evidence>
<dbReference type="Pfam" id="PF03091">
    <property type="entry name" value="CutA1"/>
    <property type="match status" value="1"/>
</dbReference>
<dbReference type="HOGENOM" id="CLU_098807_2_1_6"/>
<protein>
    <submittedName>
        <fullName evidence="2">Divalent cation tolerance protein, CutA1 family</fullName>
    </submittedName>
</protein>
<accession>C8NAV4</accession>
<name>C8NAV4_CARH6</name>
<dbReference type="PANTHER" id="PTHR23419:SF8">
    <property type="entry name" value="FI09726P"/>
    <property type="match status" value="1"/>
</dbReference>
<dbReference type="InterPro" id="IPR004323">
    <property type="entry name" value="Ion_tolerance_CutA"/>
</dbReference>
<dbReference type="SUPFAM" id="SSF54913">
    <property type="entry name" value="GlnB-like"/>
    <property type="match status" value="1"/>
</dbReference>
<proteinExistence type="inferred from homology"/>
<evidence type="ECO:0000256" key="1">
    <source>
        <dbReference type="ARBA" id="ARBA00010169"/>
    </source>
</evidence>
<sequence>MGSAIYSVLPLYNAAFPEVCMNDVLCVVLSTAPDRETAERIGEALLRERLAACVQYEAVRSQYWWQGELCTDDEVRLTIKTRRALYDAVEAAILRLHPYDCPQVLCLAVDAVSAGYQAWATAAVSANPAV</sequence>
<evidence type="ECO:0000313" key="3">
    <source>
        <dbReference type="Proteomes" id="UP000004870"/>
    </source>
</evidence>
<dbReference type="Gene3D" id="3.30.70.120">
    <property type="match status" value="1"/>
</dbReference>
<gene>
    <name evidence="2" type="primary">cutA</name>
    <name evidence="2" type="ORF">HMPREF0198_1632</name>
</gene>
<dbReference type="GO" id="GO:0010038">
    <property type="term" value="P:response to metal ion"/>
    <property type="evidence" value="ECO:0007669"/>
    <property type="project" value="InterPro"/>
</dbReference>
<comment type="similarity">
    <text evidence="1">Belongs to the CutA family.</text>
</comment>
<dbReference type="Proteomes" id="UP000004870">
    <property type="component" value="Unassembled WGS sequence"/>
</dbReference>
<reference evidence="2 3" key="1">
    <citation type="submission" date="2009-08" db="EMBL/GenBank/DDBJ databases">
        <authorList>
            <person name="Qin X."/>
            <person name="Bachman B."/>
            <person name="Battles P."/>
            <person name="Bell A."/>
            <person name="Bess C."/>
            <person name="Bickham C."/>
            <person name="Chaboub L."/>
            <person name="Chen D."/>
            <person name="Coyle M."/>
            <person name="Deiros D.R."/>
            <person name="Dinh H."/>
            <person name="Forbes L."/>
            <person name="Fowler G."/>
            <person name="Francisco L."/>
            <person name="Fu Q."/>
            <person name="Gubbala S."/>
            <person name="Hale W."/>
            <person name="Han Y."/>
            <person name="Hemphill L."/>
            <person name="Highlander S.K."/>
            <person name="Hirani K."/>
            <person name="Hogues M."/>
            <person name="Jackson L."/>
            <person name="Jakkamsetti A."/>
            <person name="Javaid M."/>
            <person name="Jiang H."/>
            <person name="Korchina V."/>
            <person name="Kovar C."/>
            <person name="Lara F."/>
            <person name="Lee S."/>
            <person name="Mata R."/>
            <person name="Mathew T."/>
            <person name="Moen C."/>
            <person name="Morales K."/>
            <person name="Munidasa M."/>
            <person name="Nazareth L."/>
            <person name="Ngo R."/>
            <person name="Nguyen L."/>
            <person name="Okwuonu G."/>
            <person name="Ongeri F."/>
            <person name="Patil S."/>
            <person name="Petrosino J."/>
            <person name="Pham C."/>
            <person name="Pham P."/>
            <person name="Pu L.-L."/>
            <person name="Puazo M."/>
            <person name="Raj R."/>
            <person name="Reid J."/>
            <person name="Rouhana J."/>
            <person name="Saada N."/>
            <person name="Shang Y."/>
            <person name="Simmons D."/>
            <person name="Thornton R."/>
            <person name="Warren J."/>
            <person name="Weissenberger G."/>
            <person name="Zhang J."/>
            <person name="Zhang L."/>
            <person name="Zhou C."/>
            <person name="Zhu D."/>
            <person name="Muzny D."/>
            <person name="Worley K."/>
            <person name="Gibbs R."/>
        </authorList>
    </citation>
    <scope>NUCLEOTIDE SEQUENCE [LARGE SCALE GENOMIC DNA]</scope>
    <source>
        <strain evidence="3">ATCC 15826 / DSM 8339 / NCTC 10426 / 6573</strain>
    </source>
</reference>
<dbReference type="InterPro" id="IPR011322">
    <property type="entry name" value="N-reg_PII-like_a/b"/>
</dbReference>
<dbReference type="EMBL" id="ACKY01000096">
    <property type="protein sequence ID" value="EEV88255.1"/>
    <property type="molecule type" value="Genomic_DNA"/>
</dbReference>
<dbReference type="AlphaFoldDB" id="C8NAV4"/>